<proteinExistence type="predicted"/>
<protein>
    <submittedName>
        <fullName evidence="2">Ceramidase domain-containing protein</fullName>
    </submittedName>
</protein>
<evidence type="ECO:0000256" key="1">
    <source>
        <dbReference type="SAM" id="Phobius"/>
    </source>
</evidence>
<feature type="transmembrane region" description="Helical" evidence="1">
    <location>
        <begin position="141"/>
        <end position="159"/>
    </location>
</feature>
<comment type="caution">
    <text evidence="2">The sequence shown here is derived from an EMBL/GenBank/DDBJ whole genome shotgun (WGS) entry which is preliminary data.</text>
</comment>
<name>A0A834XCJ9_9FABA</name>
<keyword evidence="1" id="KW-0472">Membrane</keyword>
<dbReference type="PANTHER" id="PTHR34368:SF7">
    <property type="entry name" value="ALKALINE PHYTOCERAMIDASE (APHC)"/>
    <property type="match status" value="1"/>
</dbReference>
<dbReference type="Proteomes" id="UP000634136">
    <property type="component" value="Unassembled WGS sequence"/>
</dbReference>
<feature type="transmembrane region" description="Helical" evidence="1">
    <location>
        <begin position="118"/>
        <end position="134"/>
    </location>
</feature>
<reference evidence="2" key="1">
    <citation type="submission" date="2020-09" db="EMBL/GenBank/DDBJ databases">
        <title>Genome-Enabled Discovery of Anthraquinone Biosynthesis in Senna tora.</title>
        <authorList>
            <person name="Kang S.-H."/>
            <person name="Pandey R.P."/>
            <person name="Lee C.-M."/>
            <person name="Sim J.-S."/>
            <person name="Jeong J.-T."/>
            <person name="Choi B.-S."/>
            <person name="Jung M."/>
            <person name="Ginzburg D."/>
            <person name="Zhao K."/>
            <person name="Won S.Y."/>
            <person name="Oh T.-J."/>
            <person name="Yu Y."/>
            <person name="Kim N.-H."/>
            <person name="Lee O.R."/>
            <person name="Lee T.-H."/>
            <person name="Bashyal P."/>
            <person name="Kim T.-S."/>
            <person name="Lee W.-H."/>
            <person name="Kawkins C."/>
            <person name="Kim C.-K."/>
            <person name="Kim J.S."/>
            <person name="Ahn B.O."/>
            <person name="Rhee S.Y."/>
            <person name="Sohng J.K."/>
        </authorList>
    </citation>
    <scope>NUCLEOTIDE SEQUENCE</scope>
    <source>
        <tissue evidence="2">Leaf</tissue>
    </source>
</reference>
<evidence type="ECO:0000313" key="2">
    <source>
        <dbReference type="EMBL" id="KAF7842710.1"/>
    </source>
</evidence>
<dbReference type="EMBL" id="JAAIUW010000002">
    <property type="protein sequence ID" value="KAF7842710.1"/>
    <property type="molecule type" value="Genomic_DNA"/>
</dbReference>
<dbReference type="OrthoDB" id="5562961at2759"/>
<gene>
    <name evidence="2" type="ORF">G2W53_005008</name>
</gene>
<sequence length="270" mass="30682">MATRTVYAAASALAATTFLVVLMKLTPSVPQPQYYHDFADKRELFGIPYAVNVMSNFPFLAIGLMGLILCHYGNYFNISLQGEKWAWTCFYVGVTAVAFGSSYYHLKPDDGRLMWDRLPMTIAFTSVVAIFIIERIDEKKGTLSIIPLVMAGIISVVYWRQAYYFDSLIYTWFFDDLRLYALAQSLPFIAIALIAILFPPMYTHSMYWLWAAGFYQLALVQEATDRVIYMSTLHIVSGHTLKHLSAAMGPVILTLMLTKRSIDVKREKSL</sequence>
<feature type="transmembrane region" description="Helical" evidence="1">
    <location>
        <begin position="47"/>
        <end position="73"/>
    </location>
</feature>
<feature type="transmembrane region" description="Helical" evidence="1">
    <location>
        <begin position="179"/>
        <end position="198"/>
    </location>
</feature>
<keyword evidence="3" id="KW-1185">Reference proteome</keyword>
<dbReference type="AlphaFoldDB" id="A0A834XCJ9"/>
<accession>A0A834XCJ9</accession>
<feature type="transmembrane region" description="Helical" evidence="1">
    <location>
        <begin position="85"/>
        <end position="106"/>
    </location>
</feature>
<organism evidence="2 3">
    <name type="scientific">Senna tora</name>
    <dbReference type="NCBI Taxonomy" id="362788"/>
    <lineage>
        <taxon>Eukaryota</taxon>
        <taxon>Viridiplantae</taxon>
        <taxon>Streptophyta</taxon>
        <taxon>Embryophyta</taxon>
        <taxon>Tracheophyta</taxon>
        <taxon>Spermatophyta</taxon>
        <taxon>Magnoliopsida</taxon>
        <taxon>eudicotyledons</taxon>
        <taxon>Gunneridae</taxon>
        <taxon>Pentapetalae</taxon>
        <taxon>rosids</taxon>
        <taxon>fabids</taxon>
        <taxon>Fabales</taxon>
        <taxon>Fabaceae</taxon>
        <taxon>Caesalpinioideae</taxon>
        <taxon>Cassia clade</taxon>
        <taxon>Senna</taxon>
    </lineage>
</organism>
<keyword evidence="1" id="KW-0812">Transmembrane</keyword>
<keyword evidence="1" id="KW-1133">Transmembrane helix</keyword>
<evidence type="ECO:0000313" key="3">
    <source>
        <dbReference type="Proteomes" id="UP000634136"/>
    </source>
</evidence>
<dbReference type="PANTHER" id="PTHR34368">
    <property type="entry name" value="OS01G0962200 PROTEIN"/>
    <property type="match status" value="1"/>
</dbReference>